<dbReference type="AlphaFoldDB" id="A0A2N5XXY6"/>
<dbReference type="RefSeq" id="WP_206604789.1">
    <property type="nucleotide sequence ID" value="NZ_PKLZ01000019.1"/>
</dbReference>
<dbReference type="EMBL" id="PKLZ01000019">
    <property type="protein sequence ID" value="PLW80969.1"/>
    <property type="molecule type" value="Genomic_DNA"/>
</dbReference>
<sequence length="96" mass="11284">SQQGSLERFGWKHWEIRRGCLYNRQLSHRYYWTPVKLRMPLYGFTDSDAGWSHLADNLSSLEAGRKARNQDQSLQNTANPTSTKESTYAHNIYYVK</sequence>
<dbReference type="Proteomes" id="UP000234845">
    <property type="component" value="Unassembled WGS sequence"/>
</dbReference>
<accession>A0A2N5XXY6</accession>
<comment type="caution">
    <text evidence="1">The sequence shown here is derived from an EMBL/GenBank/DDBJ whole genome shotgun (WGS) entry which is preliminary data.</text>
</comment>
<protein>
    <submittedName>
        <fullName evidence="1">Uncharacterized protein</fullName>
    </submittedName>
</protein>
<keyword evidence="2" id="KW-1185">Reference proteome</keyword>
<gene>
    <name evidence="1" type="ORF">CWI75_17890</name>
</gene>
<name>A0A2N5XXY6_9GAMM</name>
<proteinExistence type="predicted"/>
<evidence type="ECO:0000313" key="2">
    <source>
        <dbReference type="Proteomes" id="UP000234845"/>
    </source>
</evidence>
<reference evidence="2" key="1">
    <citation type="submission" date="2017-11" db="EMBL/GenBank/DDBJ databases">
        <title>The draft genome sequence of Chromatocurvus sp. F02.</title>
        <authorList>
            <person name="Du Z.-J."/>
            <person name="Chang Y.-Q."/>
        </authorList>
    </citation>
    <scope>NUCLEOTIDE SEQUENCE [LARGE SCALE GENOMIC DNA]</scope>
    <source>
        <strain evidence="2">F02</strain>
    </source>
</reference>
<feature type="non-terminal residue" evidence="1">
    <location>
        <position position="1"/>
    </location>
</feature>
<organism evidence="1 2">
    <name type="scientific">Kineobactrum sediminis</name>
    <dbReference type="NCBI Taxonomy" id="1905677"/>
    <lineage>
        <taxon>Bacteria</taxon>
        <taxon>Pseudomonadati</taxon>
        <taxon>Pseudomonadota</taxon>
        <taxon>Gammaproteobacteria</taxon>
        <taxon>Cellvibrionales</taxon>
        <taxon>Halieaceae</taxon>
        <taxon>Kineobactrum</taxon>
    </lineage>
</organism>
<evidence type="ECO:0000313" key="1">
    <source>
        <dbReference type="EMBL" id="PLW80969.1"/>
    </source>
</evidence>